<name>A0A1C6RXD6_9ACTN</name>
<evidence type="ECO:0000313" key="1">
    <source>
        <dbReference type="EMBL" id="SCL21805.1"/>
    </source>
</evidence>
<dbReference type="SUPFAM" id="SSF52540">
    <property type="entry name" value="P-loop containing nucleoside triphosphate hydrolases"/>
    <property type="match status" value="1"/>
</dbReference>
<dbReference type="EMBL" id="FMHU01000002">
    <property type="protein sequence ID" value="SCL21805.1"/>
    <property type="molecule type" value="Genomic_DNA"/>
</dbReference>
<dbReference type="InterPro" id="IPR027417">
    <property type="entry name" value="P-loop_NTPase"/>
</dbReference>
<dbReference type="AlphaFoldDB" id="A0A1C6RXD6"/>
<protein>
    <recommendedName>
        <fullName evidence="3">AAA domain-containing protein</fullName>
    </recommendedName>
</protein>
<keyword evidence="2" id="KW-1185">Reference proteome</keyword>
<organism evidence="1 2">
    <name type="scientific">Micromonospora inyonensis</name>
    <dbReference type="NCBI Taxonomy" id="47866"/>
    <lineage>
        <taxon>Bacteria</taxon>
        <taxon>Bacillati</taxon>
        <taxon>Actinomycetota</taxon>
        <taxon>Actinomycetes</taxon>
        <taxon>Micromonosporales</taxon>
        <taxon>Micromonosporaceae</taxon>
        <taxon>Micromonospora</taxon>
    </lineage>
</organism>
<dbReference type="Gene3D" id="3.40.50.300">
    <property type="entry name" value="P-loop containing nucleotide triphosphate hydrolases"/>
    <property type="match status" value="1"/>
</dbReference>
<accession>A0A1C6RXD6</accession>
<gene>
    <name evidence="1" type="ORF">GA0074694_3153</name>
</gene>
<proteinExistence type="predicted"/>
<evidence type="ECO:0008006" key="3">
    <source>
        <dbReference type="Google" id="ProtNLM"/>
    </source>
</evidence>
<evidence type="ECO:0000313" key="2">
    <source>
        <dbReference type="Proteomes" id="UP000198906"/>
    </source>
</evidence>
<reference evidence="2" key="1">
    <citation type="submission" date="2016-06" db="EMBL/GenBank/DDBJ databases">
        <authorList>
            <person name="Varghese N."/>
        </authorList>
    </citation>
    <scope>NUCLEOTIDE SEQUENCE [LARGE SCALE GENOMIC DNA]</scope>
    <source>
        <strain evidence="2">DSM 46123</strain>
    </source>
</reference>
<dbReference type="STRING" id="47866.GA0074694_3153"/>
<dbReference type="Proteomes" id="UP000198906">
    <property type="component" value="Unassembled WGS sequence"/>
</dbReference>
<sequence length="214" mass="23166">MVEAYAELARRVLAGPARLGRTRLVAVDGPSGAGKSVFADRLADALAALSGGHRPPVVHTDDLLDGWADQFTFWPRLEERVLAPLRAGRSGGYHRYSWVRREFLPRVVPVPVAPVLIVEGVSAARRAVRPETTLTVLVTAPAALRLARAVARDGARILPELRRWHAGERAHFTADDTAAGVDHVVDGAPTLPHDGRCYFVRRPAAGKAGIRCRS</sequence>